<evidence type="ECO:0000259" key="1">
    <source>
        <dbReference type="PROSITE" id="PS51186"/>
    </source>
</evidence>
<dbReference type="Proteomes" id="UP000185657">
    <property type="component" value="Unassembled WGS sequence"/>
</dbReference>
<accession>A0ABX2U2Z0</accession>
<feature type="domain" description="N-acetyltransferase" evidence="1">
    <location>
        <begin position="1"/>
        <end position="152"/>
    </location>
</feature>
<organism evidence="2 3">
    <name type="scientific">Hydrogenophaga crassostreae</name>
    <dbReference type="NCBI Taxonomy" id="1763535"/>
    <lineage>
        <taxon>Bacteria</taxon>
        <taxon>Pseudomonadati</taxon>
        <taxon>Pseudomonadota</taxon>
        <taxon>Betaproteobacteria</taxon>
        <taxon>Burkholderiales</taxon>
        <taxon>Comamonadaceae</taxon>
        <taxon>Hydrogenophaga</taxon>
    </lineage>
</organism>
<name>A0ABX2U2Z0_9BURK</name>
<evidence type="ECO:0000313" key="3">
    <source>
        <dbReference type="Proteomes" id="UP000185657"/>
    </source>
</evidence>
<reference evidence="2 3" key="1">
    <citation type="submission" date="2016-02" db="EMBL/GenBank/DDBJ databases">
        <title>Draft genome sequence of Hydrogenophaga sp. LPB0072.</title>
        <authorList>
            <person name="Shin S.-K."/>
            <person name="Yi H."/>
        </authorList>
    </citation>
    <scope>NUCLEOTIDE SEQUENCE [LARGE SCALE GENOMIC DNA]</scope>
    <source>
        <strain evidence="2 3">LPB0072</strain>
    </source>
</reference>
<keyword evidence="3" id="KW-1185">Reference proteome</keyword>
<dbReference type="Gene3D" id="3.40.630.30">
    <property type="match status" value="1"/>
</dbReference>
<dbReference type="RefSeq" id="WP_082877088.1">
    <property type="nucleotide sequence ID" value="NZ_CP017476.1"/>
</dbReference>
<dbReference type="CDD" id="cd04301">
    <property type="entry name" value="NAT_SF"/>
    <property type="match status" value="1"/>
</dbReference>
<dbReference type="PANTHER" id="PTHR43451">
    <property type="entry name" value="ACETYLTRANSFERASE (GNAT) FAMILY PROTEIN"/>
    <property type="match status" value="1"/>
</dbReference>
<dbReference type="InterPro" id="IPR000182">
    <property type="entry name" value="GNAT_dom"/>
</dbReference>
<dbReference type="SUPFAM" id="SSF55729">
    <property type="entry name" value="Acyl-CoA N-acyltransferases (Nat)"/>
    <property type="match status" value="1"/>
</dbReference>
<dbReference type="PANTHER" id="PTHR43451:SF1">
    <property type="entry name" value="ACETYLTRANSFERASE"/>
    <property type="match status" value="1"/>
</dbReference>
<proteinExistence type="predicted"/>
<dbReference type="Pfam" id="PF13673">
    <property type="entry name" value="Acetyltransf_10"/>
    <property type="match status" value="1"/>
</dbReference>
<protein>
    <recommendedName>
        <fullName evidence="1">N-acetyltransferase domain-containing protein</fullName>
    </recommendedName>
</protein>
<gene>
    <name evidence="2" type="ORF">LPB72_17785</name>
</gene>
<dbReference type="InterPro" id="IPR016181">
    <property type="entry name" value="Acyl_CoA_acyltransferase"/>
</dbReference>
<dbReference type="InterPro" id="IPR052564">
    <property type="entry name" value="N-acetyltrans/Recomb-assoc"/>
</dbReference>
<evidence type="ECO:0000313" key="2">
    <source>
        <dbReference type="EMBL" id="OAD40032.1"/>
    </source>
</evidence>
<comment type="caution">
    <text evidence="2">The sequence shown here is derived from an EMBL/GenBank/DDBJ whole genome shotgun (WGS) entry which is preliminary data.</text>
</comment>
<sequence>MQIRPALAGDASSISALMLGEARHITLQPDGQGAESILDSMREPAVAANVASDRFAYWVAVQDSRVQGVISLRDGSHLYQMFVPSDLHGQGIGRQLWQHLLTTLADKPHTEAITVKASTGAVPVYQRFGFAATGVRTESNGVAYVPMIFNFSTSTQQEP</sequence>
<dbReference type="EMBL" id="LVWD01000034">
    <property type="protein sequence ID" value="OAD40032.1"/>
    <property type="molecule type" value="Genomic_DNA"/>
</dbReference>
<dbReference type="PROSITE" id="PS51186">
    <property type="entry name" value="GNAT"/>
    <property type="match status" value="1"/>
</dbReference>